<sequence>MVHDPHAATARWRSSYVDGQHLGPWWTRRLSKERCGKQVRPNCVMLATEAGPAMPVIPNLVCTNTRKPFAKIDGRFFYVHGGISPELLKVDDMRRLNRFMEPRSHGLLCDLLWADPNPSFRHESESGAHPALAPGTTFVHNQTRGCSFFYTYGAACQFLERNGLLGIISGHEAQNDGFPSVITIFLAPNYLDVYRNRGAVLKYQDKNITIRLPFVGAKIAEILLAVLSVCSQEELVDSESDSEDEETKAGPDAAARRQQIKSKIIAVGRMQRVFQLLREEAENATELNVGGPPSDGTPANASGGHSDILNEHLPEFAQTQQTIFPAPSMRVYIPLGGQPGILSGEGGHLRIRLMVGVEHLREEQYQLLEEDEEQGSMVERLADSIVRARKAGVLGKPEPLKRHRTT</sequence>
<name>A0ACD3AC49_9AGAR</name>
<organism evidence="1 2">
    <name type="scientific">Pluteus cervinus</name>
    <dbReference type="NCBI Taxonomy" id="181527"/>
    <lineage>
        <taxon>Eukaryota</taxon>
        <taxon>Fungi</taxon>
        <taxon>Dikarya</taxon>
        <taxon>Basidiomycota</taxon>
        <taxon>Agaricomycotina</taxon>
        <taxon>Agaricomycetes</taxon>
        <taxon>Agaricomycetidae</taxon>
        <taxon>Agaricales</taxon>
        <taxon>Pluteineae</taxon>
        <taxon>Pluteaceae</taxon>
        <taxon>Pluteus</taxon>
    </lineage>
</organism>
<evidence type="ECO:0000313" key="2">
    <source>
        <dbReference type="Proteomes" id="UP000308600"/>
    </source>
</evidence>
<evidence type="ECO:0000313" key="1">
    <source>
        <dbReference type="EMBL" id="TFK63162.1"/>
    </source>
</evidence>
<keyword evidence="2" id="KW-1185">Reference proteome</keyword>
<accession>A0ACD3AC49</accession>
<proteinExistence type="predicted"/>
<protein>
    <submittedName>
        <fullName evidence="1">Metallo-dependent phosphatase</fullName>
    </submittedName>
</protein>
<reference evidence="1 2" key="1">
    <citation type="journal article" date="2019" name="Nat. Ecol. Evol.">
        <title>Megaphylogeny resolves global patterns of mushroom evolution.</title>
        <authorList>
            <person name="Varga T."/>
            <person name="Krizsan K."/>
            <person name="Foldi C."/>
            <person name="Dima B."/>
            <person name="Sanchez-Garcia M."/>
            <person name="Sanchez-Ramirez S."/>
            <person name="Szollosi G.J."/>
            <person name="Szarkandi J.G."/>
            <person name="Papp V."/>
            <person name="Albert L."/>
            <person name="Andreopoulos W."/>
            <person name="Angelini C."/>
            <person name="Antonin V."/>
            <person name="Barry K.W."/>
            <person name="Bougher N.L."/>
            <person name="Buchanan P."/>
            <person name="Buyck B."/>
            <person name="Bense V."/>
            <person name="Catcheside P."/>
            <person name="Chovatia M."/>
            <person name="Cooper J."/>
            <person name="Damon W."/>
            <person name="Desjardin D."/>
            <person name="Finy P."/>
            <person name="Geml J."/>
            <person name="Haridas S."/>
            <person name="Hughes K."/>
            <person name="Justo A."/>
            <person name="Karasinski D."/>
            <person name="Kautmanova I."/>
            <person name="Kiss B."/>
            <person name="Kocsube S."/>
            <person name="Kotiranta H."/>
            <person name="LaButti K.M."/>
            <person name="Lechner B.E."/>
            <person name="Liimatainen K."/>
            <person name="Lipzen A."/>
            <person name="Lukacs Z."/>
            <person name="Mihaltcheva S."/>
            <person name="Morgado L.N."/>
            <person name="Niskanen T."/>
            <person name="Noordeloos M.E."/>
            <person name="Ohm R.A."/>
            <person name="Ortiz-Santana B."/>
            <person name="Ovrebo C."/>
            <person name="Racz N."/>
            <person name="Riley R."/>
            <person name="Savchenko A."/>
            <person name="Shiryaev A."/>
            <person name="Soop K."/>
            <person name="Spirin V."/>
            <person name="Szebenyi C."/>
            <person name="Tomsovsky M."/>
            <person name="Tulloss R.E."/>
            <person name="Uehling J."/>
            <person name="Grigoriev I.V."/>
            <person name="Vagvolgyi C."/>
            <person name="Papp T."/>
            <person name="Martin F.M."/>
            <person name="Miettinen O."/>
            <person name="Hibbett D.S."/>
            <person name="Nagy L.G."/>
        </authorList>
    </citation>
    <scope>NUCLEOTIDE SEQUENCE [LARGE SCALE GENOMIC DNA]</scope>
    <source>
        <strain evidence="1 2">NL-1719</strain>
    </source>
</reference>
<gene>
    <name evidence="1" type="ORF">BDN72DRAFT_862293</name>
</gene>
<dbReference type="EMBL" id="ML208536">
    <property type="protein sequence ID" value="TFK63162.1"/>
    <property type="molecule type" value="Genomic_DNA"/>
</dbReference>
<dbReference type="Proteomes" id="UP000308600">
    <property type="component" value="Unassembled WGS sequence"/>
</dbReference>